<evidence type="ECO:0000256" key="1">
    <source>
        <dbReference type="SAM" id="MobiDB-lite"/>
    </source>
</evidence>
<reference evidence="3" key="1">
    <citation type="journal article" date="2013" name="Nature">
        <title>Draft genome of the wheat A-genome progenitor Triticum urartu.</title>
        <authorList>
            <person name="Ling H.Q."/>
            <person name="Zhao S."/>
            <person name="Liu D."/>
            <person name="Wang J."/>
            <person name="Sun H."/>
            <person name="Zhang C."/>
            <person name="Fan H."/>
            <person name="Li D."/>
            <person name="Dong L."/>
            <person name="Tao Y."/>
            <person name="Gao C."/>
            <person name="Wu H."/>
            <person name="Li Y."/>
            <person name="Cui Y."/>
            <person name="Guo X."/>
            <person name="Zheng S."/>
            <person name="Wang B."/>
            <person name="Yu K."/>
            <person name="Liang Q."/>
            <person name="Yang W."/>
            <person name="Lou X."/>
            <person name="Chen J."/>
            <person name="Feng M."/>
            <person name="Jian J."/>
            <person name="Zhang X."/>
            <person name="Luo G."/>
            <person name="Jiang Y."/>
            <person name="Liu J."/>
            <person name="Wang Z."/>
            <person name="Sha Y."/>
            <person name="Zhang B."/>
            <person name="Wu H."/>
            <person name="Tang D."/>
            <person name="Shen Q."/>
            <person name="Xue P."/>
            <person name="Zou S."/>
            <person name="Wang X."/>
            <person name="Liu X."/>
            <person name="Wang F."/>
            <person name="Yang Y."/>
            <person name="An X."/>
            <person name="Dong Z."/>
            <person name="Zhang K."/>
            <person name="Zhang X."/>
            <person name="Luo M.C."/>
            <person name="Dvorak J."/>
            <person name="Tong Y."/>
            <person name="Wang J."/>
            <person name="Yang H."/>
            <person name="Li Z."/>
            <person name="Wang D."/>
            <person name="Zhang A."/>
            <person name="Wang J."/>
        </authorList>
    </citation>
    <scope>NUCLEOTIDE SEQUENCE</scope>
    <source>
        <strain evidence="3">cv. G1812</strain>
    </source>
</reference>
<keyword evidence="3" id="KW-1185">Reference proteome</keyword>
<name>A0A8R7TSD9_TRIUA</name>
<evidence type="ECO:0000313" key="3">
    <source>
        <dbReference type="Proteomes" id="UP000015106"/>
    </source>
</evidence>
<dbReference type="EnsemblPlants" id="TuG1812G0300001393.01.T01">
    <property type="protein sequence ID" value="TuG1812G0300001393.01.T01"/>
    <property type="gene ID" value="TuG1812G0300001393.01"/>
</dbReference>
<feature type="compositionally biased region" description="Pro residues" evidence="1">
    <location>
        <begin position="81"/>
        <end position="98"/>
    </location>
</feature>
<feature type="region of interest" description="Disordered" evidence="1">
    <location>
        <begin position="1"/>
        <end position="126"/>
    </location>
</feature>
<reference evidence="2" key="2">
    <citation type="submission" date="2018-03" db="EMBL/GenBank/DDBJ databases">
        <title>The Triticum urartu genome reveals the dynamic nature of wheat genome evolution.</title>
        <authorList>
            <person name="Ling H."/>
            <person name="Ma B."/>
            <person name="Shi X."/>
            <person name="Liu H."/>
            <person name="Dong L."/>
            <person name="Sun H."/>
            <person name="Cao Y."/>
            <person name="Gao Q."/>
            <person name="Zheng S."/>
            <person name="Li Y."/>
            <person name="Yu Y."/>
            <person name="Du H."/>
            <person name="Qi M."/>
            <person name="Li Y."/>
            <person name="Yu H."/>
            <person name="Cui Y."/>
            <person name="Wang N."/>
            <person name="Chen C."/>
            <person name="Wu H."/>
            <person name="Zhao Y."/>
            <person name="Zhang J."/>
            <person name="Li Y."/>
            <person name="Zhou W."/>
            <person name="Zhang B."/>
            <person name="Hu W."/>
            <person name="Eijk M."/>
            <person name="Tang J."/>
            <person name="Witsenboer H."/>
            <person name="Zhao S."/>
            <person name="Li Z."/>
            <person name="Zhang A."/>
            <person name="Wang D."/>
            <person name="Liang C."/>
        </authorList>
    </citation>
    <scope>NUCLEOTIDE SEQUENCE [LARGE SCALE GENOMIC DNA]</scope>
    <source>
        <strain evidence="2">cv. G1812</strain>
    </source>
</reference>
<dbReference type="Proteomes" id="UP000015106">
    <property type="component" value="Chromosome 3"/>
</dbReference>
<protein>
    <submittedName>
        <fullName evidence="2">Uncharacterized protein</fullName>
    </submittedName>
</protein>
<dbReference type="Gramene" id="TuG1812G0300001393.01.T01">
    <property type="protein sequence ID" value="TuG1812G0300001393.01.T01"/>
    <property type="gene ID" value="TuG1812G0300001393.01"/>
</dbReference>
<evidence type="ECO:0000313" key="2">
    <source>
        <dbReference type="EnsemblPlants" id="TuG1812G0300001393.01.T01"/>
    </source>
</evidence>
<proteinExistence type="predicted"/>
<reference evidence="2" key="3">
    <citation type="submission" date="2022-06" db="UniProtKB">
        <authorList>
            <consortium name="EnsemblPlants"/>
        </authorList>
    </citation>
    <scope>IDENTIFICATION</scope>
</reference>
<feature type="compositionally biased region" description="Basic residues" evidence="1">
    <location>
        <begin position="24"/>
        <end position="36"/>
    </location>
</feature>
<accession>A0A8R7TSD9</accession>
<organism evidence="2 3">
    <name type="scientific">Triticum urartu</name>
    <name type="common">Red wild einkorn</name>
    <name type="synonym">Crithodium urartu</name>
    <dbReference type="NCBI Taxonomy" id="4572"/>
    <lineage>
        <taxon>Eukaryota</taxon>
        <taxon>Viridiplantae</taxon>
        <taxon>Streptophyta</taxon>
        <taxon>Embryophyta</taxon>
        <taxon>Tracheophyta</taxon>
        <taxon>Spermatophyta</taxon>
        <taxon>Magnoliopsida</taxon>
        <taxon>Liliopsida</taxon>
        <taxon>Poales</taxon>
        <taxon>Poaceae</taxon>
        <taxon>BOP clade</taxon>
        <taxon>Pooideae</taxon>
        <taxon>Triticodae</taxon>
        <taxon>Triticeae</taxon>
        <taxon>Triticinae</taxon>
        <taxon>Triticum</taxon>
    </lineage>
</organism>
<sequence length="126" mass="13364">LSFPPSCRSSSARKQARSSCGDRARRRHCRGHRRPCAKIVCPPTSPSSSTSSTSPDRARAPPNDGIEIVFFLLSSSISPRSAPPRPPPTSPSSPTPPIPRDDANAPVIDYVDDGTSSFSAELPGKP</sequence>
<dbReference type="AlphaFoldDB" id="A0A8R7TSD9"/>
<feature type="compositionally biased region" description="Low complexity" evidence="1">
    <location>
        <begin position="1"/>
        <end position="21"/>
    </location>
</feature>
<feature type="compositionally biased region" description="Low complexity" evidence="1">
    <location>
        <begin position="46"/>
        <end position="55"/>
    </location>
</feature>